<feature type="domain" description="Ricin B lectin" evidence="2">
    <location>
        <begin position="1076"/>
        <end position="1202"/>
    </location>
</feature>
<feature type="signal peptide" evidence="1">
    <location>
        <begin position="1"/>
        <end position="29"/>
    </location>
</feature>
<dbReference type="Pfam" id="PF17974">
    <property type="entry name" value="GalBD_like"/>
    <property type="match status" value="1"/>
</dbReference>
<dbReference type="SMART" id="SM00458">
    <property type="entry name" value="RICIN"/>
    <property type="match status" value="1"/>
</dbReference>
<keyword evidence="3" id="KW-0378">Hydrolase</keyword>
<dbReference type="Pfam" id="PF21466">
    <property type="entry name" value="GH101_dom-5"/>
    <property type="match status" value="1"/>
</dbReference>
<keyword evidence="1" id="KW-0732">Signal</keyword>
<evidence type="ECO:0000259" key="2">
    <source>
        <dbReference type="SMART" id="SM00458"/>
    </source>
</evidence>
<dbReference type="GO" id="GO:0030246">
    <property type="term" value="F:carbohydrate binding"/>
    <property type="evidence" value="ECO:0007669"/>
    <property type="project" value="InterPro"/>
</dbReference>
<dbReference type="Pfam" id="PF17451">
    <property type="entry name" value="Glyco_hyd_101C"/>
    <property type="match status" value="1"/>
</dbReference>
<dbReference type="Pfam" id="PF18080">
    <property type="entry name" value="Gal_mutarotas_3"/>
    <property type="match status" value="1"/>
</dbReference>
<evidence type="ECO:0000256" key="1">
    <source>
        <dbReference type="SAM" id="SignalP"/>
    </source>
</evidence>
<name>A0A7W7TX10_9ACTN</name>
<keyword evidence="4" id="KW-1185">Reference proteome</keyword>
<dbReference type="Pfam" id="PF00652">
    <property type="entry name" value="Ricin_B_lectin"/>
    <property type="match status" value="1"/>
</dbReference>
<proteinExistence type="predicted"/>
<dbReference type="Gene3D" id="3.20.20.80">
    <property type="entry name" value="Glycosidases"/>
    <property type="match status" value="1"/>
</dbReference>
<dbReference type="InterPro" id="IPR040502">
    <property type="entry name" value="GH101_dom-6"/>
</dbReference>
<evidence type="ECO:0000313" key="3">
    <source>
        <dbReference type="EMBL" id="MBB4980935.1"/>
    </source>
</evidence>
<accession>A0A7W7TX10</accession>
<dbReference type="RefSeq" id="WP_184930479.1">
    <property type="nucleotide sequence ID" value="NZ_JACHJY010000002.1"/>
</dbReference>
<organism evidence="3 4">
    <name type="scientific">Streptomyces nymphaeiformis</name>
    <dbReference type="NCBI Taxonomy" id="2663842"/>
    <lineage>
        <taxon>Bacteria</taxon>
        <taxon>Bacillati</taxon>
        <taxon>Actinomycetota</taxon>
        <taxon>Actinomycetes</taxon>
        <taxon>Kitasatosporales</taxon>
        <taxon>Streptomycetaceae</taxon>
        <taxon>Streptomyces</taxon>
    </lineage>
</organism>
<dbReference type="SUPFAM" id="SSF50370">
    <property type="entry name" value="Ricin B-like lectins"/>
    <property type="match status" value="1"/>
</dbReference>
<dbReference type="Gene3D" id="2.80.10.50">
    <property type="match status" value="1"/>
</dbReference>
<dbReference type="Pfam" id="PF12905">
    <property type="entry name" value="Glyco_hydro_101"/>
    <property type="match status" value="1"/>
</dbReference>
<protein>
    <submittedName>
        <fullName evidence="3">Endo-alpha-N-acetylgalactosaminidase</fullName>
        <ecNumber evidence="3">3.2.1.97</ecNumber>
    </submittedName>
</protein>
<dbReference type="Gene3D" id="2.70.98.10">
    <property type="match status" value="1"/>
</dbReference>
<dbReference type="PROSITE" id="PS50231">
    <property type="entry name" value="RICIN_B_LECTIN"/>
    <property type="match status" value="1"/>
</dbReference>
<sequence>MDRPRARATCAVLLSASLLTLGGTVPAAAGPMATAATAAIRSGQLTATVDTAFPQVLQYRLGKGTLPGNTGATPQVSVNGTAFTPTVTSTITPDHVDYVLGFPSIDVTLNVRVSVSGSVLSWKVTGVTETGATKVSTLAIPGLNLLSIRGDRPGAQVADASVYKTYYAPGPDMDTIAAVSSLPTDPAPLHKAIALVADSTIAAGITSNSLTSFGDPVDPNRGGNLLVRTTGSAGVNTTAIGSDLWTYRGPDGKVVALPEAKVVLTGDANGTPGIDWQDAAVAYRQIMTEPEQAAQTKNNVVSQIAMNFVSQAQNPFVKTLDDIKKMALHTDGLGQSIELKGYQDEGHDAGHPDYAGHYNTAAGGLADINTVVDGAAAYNAIVGVHISNVGQAPRSKAFRWDKTYDPTNPAPPYIWGDTAFGLDTGKDLASGDYAERIAALVHEVPNLGFVYSDAFFQQDSVNWNAWKEANVVARHGLPIYTEFPTYMFPYVSWYHDSAEYDDVGINSRILRFVYNHDMDAWINNSEPMLAGVQNKASFMGWHSQHSVNKEIAQVFTNNLPTKYLQHFRITDWKDGAITFTDGVSTRMNGASPQIWRDGALERDGDKFFLPWSPQGQQKIYAWNDTAESRTWTLPKAWSGQSSVTLYKLSDTGKDAGAQITVSGGRVTLDLDPNTPYVIYPGTPVSVPTAGTYADGSNTGAPVRRADTATSVGFGTGTVVKNGEFFTRDLSGWTSASTSGDASGVSVVTDSNGFQSLRITGSHDGEVTQKLTGLTPGQTYSASAYVSVTGSRKATLRVDGNGADPVENWIDRPTPVQTDANNRFSGQRFQRLEVLFTQPAGATTATLHLMADAGSDSGDTVLWSDVRAMADPGATHRADGHTYTEDFEHNTGGGFGPFLIGKPGEPSEILSEAHDGYTRDTISGTYSLETINNGAGPQFRTWPGSIRFLPGHSYRVQADYQSDIAGQYRFQVDGENAAAPITDTLLEQTTTEKLTGAPAPGPVPSWWTGPWTDSLPPVRSAPHNRIDTSFTVGDCGDVYLSLTSATDSNGAATLDNLVVDDLGTAATGLPTCRPAVSGPIAGVGSDRCVDVPNSDATDGTRVALWDCNGGANQTWAFAADGTIRSLGKCLDVIGHGTADGTGVELWNCNGGANQQWTYDTAAKTYKGAESGSCLGAVAGATTNGTLLEIRRCDGGASQQWSHP</sequence>
<dbReference type="EC" id="3.2.1.97" evidence="3"/>
<dbReference type="InterPro" id="IPR035364">
    <property type="entry name" value="Beta_sandwich_GH101"/>
</dbReference>
<dbReference type="InterPro" id="IPR025706">
    <property type="entry name" value="Endoa_GalNAc"/>
</dbReference>
<dbReference type="InterPro" id="IPR040633">
    <property type="entry name" value="Gal_mutarotas_3"/>
</dbReference>
<dbReference type="Proteomes" id="UP000582643">
    <property type="component" value="Unassembled WGS sequence"/>
</dbReference>
<gene>
    <name evidence="3" type="ORF">GGE06_001843</name>
</gene>
<keyword evidence="3" id="KW-0326">Glycosidase</keyword>
<dbReference type="Gene3D" id="2.60.120.260">
    <property type="entry name" value="Galactose-binding domain-like"/>
    <property type="match status" value="2"/>
</dbReference>
<dbReference type="AlphaFoldDB" id="A0A7W7TX10"/>
<dbReference type="InterPro" id="IPR000772">
    <property type="entry name" value="Ricin_B_lectin"/>
</dbReference>
<comment type="caution">
    <text evidence="3">The sequence shown here is derived from an EMBL/GenBank/DDBJ whole genome shotgun (WGS) entry which is preliminary data.</text>
</comment>
<dbReference type="CDD" id="cd23451">
    <property type="entry name" value="beta-trefoil_Ricin_laminarinase"/>
    <property type="match status" value="1"/>
</dbReference>
<feature type="chain" id="PRO_5038953435" evidence="1">
    <location>
        <begin position="30"/>
        <end position="1202"/>
    </location>
</feature>
<dbReference type="EMBL" id="JACHJY010000002">
    <property type="protein sequence ID" value="MBB4980935.1"/>
    <property type="molecule type" value="Genomic_DNA"/>
</dbReference>
<dbReference type="InterPro" id="IPR049314">
    <property type="entry name" value="GH101_dom-5"/>
</dbReference>
<reference evidence="3 4" key="1">
    <citation type="submission" date="2020-08" db="EMBL/GenBank/DDBJ databases">
        <title>Genomic Encyclopedia of Type Strains, Phase III (KMG-III): the genomes of soil and plant-associated and newly described type strains.</title>
        <authorList>
            <person name="Whitman W."/>
        </authorList>
    </citation>
    <scope>NUCLEOTIDE SEQUENCE [LARGE SCALE GENOMIC DNA]</scope>
    <source>
        <strain evidence="3 4">SFB5A</strain>
    </source>
</reference>
<dbReference type="InterPro" id="IPR014718">
    <property type="entry name" value="GH-type_carb-bd"/>
</dbReference>
<dbReference type="InterPro" id="IPR035992">
    <property type="entry name" value="Ricin_B-like_lectins"/>
</dbReference>
<evidence type="ECO:0000313" key="4">
    <source>
        <dbReference type="Proteomes" id="UP000582643"/>
    </source>
</evidence>
<dbReference type="GO" id="GO:0033926">
    <property type="term" value="F:endo-alpha-N-acetylgalactosaminidase activity"/>
    <property type="evidence" value="ECO:0007669"/>
    <property type="project" value="UniProtKB-EC"/>
</dbReference>